<feature type="region of interest" description="Disordered" evidence="1">
    <location>
        <begin position="324"/>
        <end position="347"/>
    </location>
</feature>
<keyword evidence="2" id="KW-1133">Transmembrane helix</keyword>
<dbReference type="AlphaFoldDB" id="A0A3D9SFQ0"/>
<proteinExistence type="predicted"/>
<accession>A0A3D9SFQ0</accession>
<feature type="transmembrane region" description="Helical" evidence="2">
    <location>
        <begin position="297"/>
        <end position="315"/>
    </location>
</feature>
<sequence length="347" mass="37782">MKCVTMLTMSPRPTNTLVVTVLCALGGFALALAPLLRGYIADRLVVIPVNQYSKVTLVGENARYLDIGRMAMVEGASVVVTATVRGAPDSSNARTAVWDSFIVVEDAETGADLRVSLWRMAIDRKTGELRNCCGAAVDNDLTVPQYGLGPLWPLGDVHKRDYAIYDPGTRRTWPARFDGVERIDGVSTYRFVQHIKPTRAAEYTQLPGALLGLDDAKRYDAELTSEARVTVWVEPRSGVPVDTRQHVVSRLRTKDGVDRRTVAEFDLRMVERDRRAGVRTADEAGAKIVLVRTTGPLISLVVGLLLLGAGLSVVARRRGDHIATDLVPPPAIPTGAEAEGSDRRQDA</sequence>
<keyword evidence="4" id="KW-1185">Reference proteome</keyword>
<protein>
    <submittedName>
        <fullName evidence="3">DUF3068 family protein</fullName>
    </submittedName>
</protein>
<dbReference type="OrthoDB" id="153031at2"/>
<reference evidence="3 4" key="1">
    <citation type="submission" date="2018-08" db="EMBL/GenBank/DDBJ databases">
        <title>Sequencing the genomes of 1000 actinobacteria strains.</title>
        <authorList>
            <person name="Klenk H.-P."/>
        </authorList>
    </citation>
    <scope>NUCLEOTIDE SEQUENCE [LARGE SCALE GENOMIC DNA]</scope>
    <source>
        <strain evidence="3 4">DSM 43927</strain>
    </source>
</reference>
<evidence type="ECO:0000256" key="1">
    <source>
        <dbReference type="SAM" id="MobiDB-lite"/>
    </source>
</evidence>
<keyword evidence="2" id="KW-0812">Transmembrane</keyword>
<dbReference type="InterPro" id="IPR021424">
    <property type="entry name" value="PorA"/>
</dbReference>
<keyword evidence="2" id="KW-0472">Membrane</keyword>
<dbReference type="Pfam" id="PF11271">
    <property type="entry name" value="PorA"/>
    <property type="match status" value="1"/>
</dbReference>
<dbReference type="Proteomes" id="UP000256661">
    <property type="component" value="Unassembled WGS sequence"/>
</dbReference>
<evidence type="ECO:0000313" key="4">
    <source>
        <dbReference type="Proteomes" id="UP000256661"/>
    </source>
</evidence>
<name>A0A3D9SFQ0_9ACTN</name>
<gene>
    <name evidence="3" type="ORF">DFJ69_0126</name>
</gene>
<comment type="caution">
    <text evidence="3">The sequence shown here is derived from an EMBL/GenBank/DDBJ whole genome shotgun (WGS) entry which is preliminary data.</text>
</comment>
<organism evidence="3 4">
    <name type="scientific">Thermomonospora umbrina</name>
    <dbReference type="NCBI Taxonomy" id="111806"/>
    <lineage>
        <taxon>Bacteria</taxon>
        <taxon>Bacillati</taxon>
        <taxon>Actinomycetota</taxon>
        <taxon>Actinomycetes</taxon>
        <taxon>Streptosporangiales</taxon>
        <taxon>Thermomonosporaceae</taxon>
        <taxon>Thermomonospora</taxon>
    </lineage>
</organism>
<evidence type="ECO:0000256" key="2">
    <source>
        <dbReference type="SAM" id="Phobius"/>
    </source>
</evidence>
<evidence type="ECO:0000313" key="3">
    <source>
        <dbReference type="EMBL" id="REE94768.1"/>
    </source>
</evidence>
<dbReference type="EMBL" id="QTTT01000001">
    <property type="protein sequence ID" value="REE94768.1"/>
    <property type="molecule type" value="Genomic_DNA"/>
</dbReference>